<reference evidence="2" key="1">
    <citation type="journal article" date="2019" name="Int. J. Syst. Evol. Microbiol.">
        <title>The Global Catalogue of Microorganisms (GCM) 10K type strain sequencing project: providing services to taxonomists for standard genome sequencing and annotation.</title>
        <authorList>
            <consortium name="The Broad Institute Genomics Platform"/>
            <consortium name="The Broad Institute Genome Sequencing Center for Infectious Disease"/>
            <person name="Wu L."/>
            <person name="Ma J."/>
        </authorList>
    </citation>
    <scope>NUCLEOTIDE SEQUENCE [LARGE SCALE GENOMIC DNA]</scope>
    <source>
        <strain evidence="2">JCM 10411</strain>
    </source>
</reference>
<accession>A0ABW1DTR9</accession>
<comment type="caution">
    <text evidence="1">The sequence shown here is derived from an EMBL/GenBank/DDBJ whole genome shotgun (WGS) entry which is preliminary data.</text>
</comment>
<dbReference type="EMBL" id="JBHSOA010000006">
    <property type="protein sequence ID" value="MFC5850993.1"/>
    <property type="molecule type" value="Genomic_DNA"/>
</dbReference>
<gene>
    <name evidence="1" type="ORF">ACFPZI_03820</name>
</gene>
<dbReference type="RefSeq" id="WP_381358170.1">
    <property type="nucleotide sequence ID" value="NZ_JBHSOA010000006.1"/>
</dbReference>
<keyword evidence="2" id="KW-1185">Reference proteome</keyword>
<dbReference type="Proteomes" id="UP001596180">
    <property type="component" value="Unassembled WGS sequence"/>
</dbReference>
<protein>
    <submittedName>
        <fullName evidence="1">Uncharacterized protein</fullName>
    </submittedName>
</protein>
<name>A0ABW1DTR9_9ACTN</name>
<sequence>MSIIPDGQAEPGKTVICEAGGRIERLLQRALLIPRTSETRKVQSWEESVLSVARMDADRALSVAEDRAVTKDELARALFFLAQSARAAVRVAEHRTSECEAVPAVPEGAWQLGQCNLPAGHRGTHVNDACHSWGDV</sequence>
<organism evidence="1 2">
    <name type="scientific">Streptomyces chlorus</name>
    <dbReference type="NCBI Taxonomy" id="887452"/>
    <lineage>
        <taxon>Bacteria</taxon>
        <taxon>Bacillati</taxon>
        <taxon>Actinomycetota</taxon>
        <taxon>Actinomycetes</taxon>
        <taxon>Kitasatosporales</taxon>
        <taxon>Streptomycetaceae</taxon>
        <taxon>Streptomyces</taxon>
    </lineage>
</organism>
<evidence type="ECO:0000313" key="1">
    <source>
        <dbReference type="EMBL" id="MFC5850993.1"/>
    </source>
</evidence>
<proteinExistence type="predicted"/>
<evidence type="ECO:0000313" key="2">
    <source>
        <dbReference type="Proteomes" id="UP001596180"/>
    </source>
</evidence>